<dbReference type="Proteomes" id="UP001620626">
    <property type="component" value="Unassembled WGS sequence"/>
</dbReference>
<name>A0ABD2KPV0_9BILA</name>
<comment type="caution">
    <text evidence="1">The sequence shown here is derived from an EMBL/GenBank/DDBJ whole genome shotgun (WGS) entry which is preliminary data.</text>
</comment>
<protein>
    <submittedName>
        <fullName evidence="1">Uncharacterized protein</fullName>
    </submittedName>
</protein>
<dbReference type="AlphaFoldDB" id="A0ABD2KPV0"/>
<sequence>MSAPLPVLNISFNRSASSDAEGLPTVRPPPPTIGLGQNELVVSATLSRLVDVLGNSYMSPSLCSYVIMDEADKNV</sequence>
<evidence type="ECO:0000313" key="1">
    <source>
        <dbReference type="EMBL" id="KAL3104971.1"/>
    </source>
</evidence>
<proteinExistence type="predicted"/>
<evidence type="ECO:0000313" key="2">
    <source>
        <dbReference type="Proteomes" id="UP001620626"/>
    </source>
</evidence>
<gene>
    <name evidence="1" type="ORF">niasHT_028503</name>
</gene>
<dbReference type="EMBL" id="JBICBT010000693">
    <property type="protein sequence ID" value="KAL3104971.1"/>
    <property type="molecule type" value="Genomic_DNA"/>
</dbReference>
<reference evidence="1 2" key="1">
    <citation type="submission" date="2024-10" db="EMBL/GenBank/DDBJ databases">
        <authorList>
            <person name="Kim D."/>
        </authorList>
    </citation>
    <scope>NUCLEOTIDE SEQUENCE [LARGE SCALE GENOMIC DNA]</scope>
    <source>
        <strain evidence="1">BH-2024</strain>
    </source>
</reference>
<organism evidence="1 2">
    <name type="scientific">Heterodera trifolii</name>
    <dbReference type="NCBI Taxonomy" id="157864"/>
    <lineage>
        <taxon>Eukaryota</taxon>
        <taxon>Metazoa</taxon>
        <taxon>Ecdysozoa</taxon>
        <taxon>Nematoda</taxon>
        <taxon>Chromadorea</taxon>
        <taxon>Rhabditida</taxon>
        <taxon>Tylenchina</taxon>
        <taxon>Tylenchomorpha</taxon>
        <taxon>Tylenchoidea</taxon>
        <taxon>Heteroderidae</taxon>
        <taxon>Heteroderinae</taxon>
        <taxon>Heterodera</taxon>
    </lineage>
</organism>
<keyword evidence="2" id="KW-1185">Reference proteome</keyword>
<accession>A0ABD2KPV0</accession>